<dbReference type="PRINTS" id="PR01775">
    <property type="entry name" value="GLFROXRDTASE"/>
</dbReference>
<dbReference type="AlphaFoldDB" id="U5QFA2"/>
<sequence>MQRQSREWTRRGLLYGVGGGFLIGQQLVQAAAAQQPVPKQKAENAPFPPERRLGWAVVGLGKFALNQILPSFAECKRSKLVALVSGTPDKARQVASQYGVEPGNIYDYQNFDAIQSNPAIDVVYVIVPNALHPEFTVRAARAGKHVMCEKPMAPTPAECERMIAECRRANRKLMIAYRAQYDPFNRTAIEMVRKGELGKLKLIVADHGRILDPADPADRWRMDKKLAGGGSLVDIGIYSLNATRYLTGEEPVAVSAMVYSPVGDPRFQQVEETVSFLLRFPSGTQATCTSSYGCAEVKRYRVFGDKAFLDLDPATDYERHRLVVGDKQGEQEKQIPNQNQFALEIDHLSECIAEEREPHTPGAEGLRDVRIMQAIYEAAASGQTIRL</sequence>
<evidence type="ECO:0000256" key="2">
    <source>
        <dbReference type="ARBA" id="ARBA00023002"/>
    </source>
</evidence>
<dbReference type="OrthoDB" id="9815825at2"/>
<dbReference type="HOGENOM" id="CLU_023194_5_1_3"/>
<evidence type="ECO:0000259" key="3">
    <source>
        <dbReference type="Pfam" id="PF01408"/>
    </source>
</evidence>
<dbReference type="EMBL" id="CP003587">
    <property type="protein sequence ID" value="AGY57558.1"/>
    <property type="molecule type" value="Genomic_DNA"/>
</dbReference>
<dbReference type="Proteomes" id="UP000017396">
    <property type="component" value="Chromosome"/>
</dbReference>
<dbReference type="Gene3D" id="3.30.360.10">
    <property type="entry name" value="Dihydrodipicolinate Reductase, domain 2"/>
    <property type="match status" value="1"/>
</dbReference>
<dbReference type="STRING" id="1183438.GKIL_1312"/>
<comment type="similarity">
    <text evidence="1">Belongs to the Gfo/Idh/MocA family.</text>
</comment>
<dbReference type="SUPFAM" id="SSF51735">
    <property type="entry name" value="NAD(P)-binding Rossmann-fold domains"/>
    <property type="match status" value="1"/>
</dbReference>
<reference evidence="5 6" key="1">
    <citation type="journal article" date="2013" name="PLoS ONE">
        <title>Cultivation and Complete Genome Sequencing of Gloeobacter kilaueensis sp. nov., from a Lava Cave in Kilauea Caldera, Hawai'i.</title>
        <authorList>
            <person name="Saw J.H."/>
            <person name="Schatz M."/>
            <person name="Brown M.V."/>
            <person name="Kunkel D.D."/>
            <person name="Foster J.S."/>
            <person name="Shick H."/>
            <person name="Christensen S."/>
            <person name="Hou S."/>
            <person name="Wan X."/>
            <person name="Donachie S.P."/>
        </authorList>
    </citation>
    <scope>NUCLEOTIDE SEQUENCE [LARGE SCALE GENOMIC DNA]</scope>
    <source>
        <strain evidence="6">JS</strain>
    </source>
</reference>
<dbReference type="EC" id="1.1.1.18" evidence="5"/>
<evidence type="ECO:0000313" key="5">
    <source>
        <dbReference type="EMBL" id="AGY57558.1"/>
    </source>
</evidence>
<accession>U5QFA2</accession>
<protein>
    <submittedName>
        <fullName evidence="5">Myo-inositol 2-dehydrogenase</fullName>
        <ecNumber evidence="5">1.1.1.18</ecNumber>
    </submittedName>
</protein>
<keyword evidence="2 5" id="KW-0560">Oxidoreductase</keyword>
<dbReference type="Pfam" id="PF22725">
    <property type="entry name" value="GFO_IDH_MocA_C3"/>
    <property type="match status" value="1"/>
</dbReference>
<dbReference type="PATRIC" id="fig|1183438.3.peg.1291"/>
<dbReference type="Pfam" id="PF01408">
    <property type="entry name" value="GFO_IDH_MocA"/>
    <property type="match status" value="1"/>
</dbReference>
<dbReference type="RefSeq" id="WP_023172651.1">
    <property type="nucleotide sequence ID" value="NC_022600.1"/>
</dbReference>
<feature type="domain" description="GFO/IDH/MocA-like oxidoreductase" evidence="4">
    <location>
        <begin position="186"/>
        <end position="307"/>
    </location>
</feature>
<evidence type="ECO:0000256" key="1">
    <source>
        <dbReference type="ARBA" id="ARBA00010928"/>
    </source>
</evidence>
<evidence type="ECO:0000313" key="6">
    <source>
        <dbReference type="Proteomes" id="UP000017396"/>
    </source>
</evidence>
<dbReference type="InterPro" id="IPR000683">
    <property type="entry name" value="Gfo/Idh/MocA-like_OxRdtase_N"/>
</dbReference>
<dbReference type="InterPro" id="IPR036291">
    <property type="entry name" value="NAD(P)-bd_dom_sf"/>
</dbReference>
<dbReference type="InterPro" id="IPR050984">
    <property type="entry name" value="Gfo/Idh/MocA_domain"/>
</dbReference>
<name>U5QFA2_GLOK1</name>
<gene>
    <name evidence="5" type="primary">iolG</name>
    <name evidence="5" type="ORF">GKIL_1312</name>
</gene>
<dbReference type="KEGG" id="glj:GKIL_1312"/>
<keyword evidence="6" id="KW-1185">Reference proteome</keyword>
<dbReference type="Gene3D" id="3.40.50.720">
    <property type="entry name" value="NAD(P)-binding Rossmann-like Domain"/>
    <property type="match status" value="1"/>
</dbReference>
<dbReference type="InterPro" id="IPR055170">
    <property type="entry name" value="GFO_IDH_MocA-like_dom"/>
</dbReference>
<proteinExistence type="inferred from homology"/>
<feature type="domain" description="Gfo/Idh/MocA-like oxidoreductase N-terminal" evidence="3">
    <location>
        <begin position="54"/>
        <end position="177"/>
    </location>
</feature>
<dbReference type="eggNOG" id="COG0673">
    <property type="taxonomic scope" value="Bacteria"/>
</dbReference>
<dbReference type="PANTHER" id="PTHR22604">
    <property type="entry name" value="OXIDOREDUCTASES"/>
    <property type="match status" value="1"/>
</dbReference>
<dbReference type="SUPFAM" id="SSF55347">
    <property type="entry name" value="Glyceraldehyde-3-phosphate dehydrogenase-like, C-terminal domain"/>
    <property type="match status" value="1"/>
</dbReference>
<organism evidence="5 6">
    <name type="scientific">Gloeobacter kilaueensis (strain ATCC BAA-2537 / CCAP 1431/1 / ULC 316 / JS1)</name>
    <dbReference type="NCBI Taxonomy" id="1183438"/>
    <lineage>
        <taxon>Bacteria</taxon>
        <taxon>Bacillati</taxon>
        <taxon>Cyanobacteriota</taxon>
        <taxon>Cyanophyceae</taxon>
        <taxon>Gloeobacterales</taxon>
        <taxon>Gloeobacteraceae</taxon>
        <taxon>Gloeobacter</taxon>
    </lineage>
</organism>
<dbReference type="InterPro" id="IPR008354">
    <property type="entry name" value="Glc-Fru_OxRdtase_bac"/>
</dbReference>
<dbReference type="PANTHER" id="PTHR22604:SF105">
    <property type="entry name" value="TRANS-1,2-DIHYDROBENZENE-1,2-DIOL DEHYDROGENASE"/>
    <property type="match status" value="1"/>
</dbReference>
<evidence type="ECO:0000259" key="4">
    <source>
        <dbReference type="Pfam" id="PF22725"/>
    </source>
</evidence>
<dbReference type="GO" id="GO:0000166">
    <property type="term" value="F:nucleotide binding"/>
    <property type="evidence" value="ECO:0007669"/>
    <property type="project" value="InterPro"/>
</dbReference>
<dbReference type="GO" id="GO:0050112">
    <property type="term" value="F:inositol 2-dehydrogenase (NAD+) activity"/>
    <property type="evidence" value="ECO:0007669"/>
    <property type="project" value="UniProtKB-EC"/>
</dbReference>